<protein>
    <submittedName>
        <fullName evidence="1">Uncharacterized protein</fullName>
    </submittedName>
</protein>
<dbReference type="RefSeq" id="XP_001313805.1">
    <property type="nucleotide sequence ID" value="XM_001313804.1"/>
</dbReference>
<organism evidence="1 2">
    <name type="scientific">Trichomonas vaginalis (strain ATCC PRA-98 / G3)</name>
    <dbReference type="NCBI Taxonomy" id="412133"/>
    <lineage>
        <taxon>Eukaryota</taxon>
        <taxon>Metamonada</taxon>
        <taxon>Parabasalia</taxon>
        <taxon>Trichomonadida</taxon>
        <taxon>Trichomonadidae</taxon>
        <taxon>Trichomonas</taxon>
    </lineage>
</organism>
<dbReference type="VEuPathDB" id="TrichDB:TVAG_265790"/>
<accession>A2F2H6</accession>
<proteinExistence type="predicted"/>
<dbReference type="Proteomes" id="UP000001542">
    <property type="component" value="Unassembled WGS sequence"/>
</dbReference>
<evidence type="ECO:0000313" key="1">
    <source>
        <dbReference type="EMBL" id="EAY00876.1"/>
    </source>
</evidence>
<gene>
    <name evidence="1" type="ORF">TVAG_265790</name>
</gene>
<name>A2F2H6_TRIV3</name>
<dbReference type="InParanoid" id="A2F2H6"/>
<keyword evidence="2" id="KW-1185">Reference proteome</keyword>
<dbReference type="EMBL" id="DS113586">
    <property type="protein sequence ID" value="EAY00876.1"/>
    <property type="molecule type" value="Genomic_DNA"/>
</dbReference>
<evidence type="ECO:0000313" key="2">
    <source>
        <dbReference type="Proteomes" id="UP000001542"/>
    </source>
</evidence>
<reference evidence="1" key="2">
    <citation type="journal article" date="2007" name="Science">
        <title>Draft genome sequence of the sexually transmitted pathogen Trichomonas vaginalis.</title>
        <authorList>
            <person name="Carlton J.M."/>
            <person name="Hirt R.P."/>
            <person name="Silva J.C."/>
            <person name="Delcher A.L."/>
            <person name="Schatz M."/>
            <person name="Zhao Q."/>
            <person name="Wortman J.R."/>
            <person name="Bidwell S.L."/>
            <person name="Alsmark U.C.M."/>
            <person name="Besteiro S."/>
            <person name="Sicheritz-Ponten T."/>
            <person name="Noel C.J."/>
            <person name="Dacks J.B."/>
            <person name="Foster P.G."/>
            <person name="Simillion C."/>
            <person name="Van de Peer Y."/>
            <person name="Miranda-Saavedra D."/>
            <person name="Barton G.J."/>
            <person name="Westrop G.D."/>
            <person name="Mueller S."/>
            <person name="Dessi D."/>
            <person name="Fiori P.L."/>
            <person name="Ren Q."/>
            <person name="Paulsen I."/>
            <person name="Zhang H."/>
            <person name="Bastida-Corcuera F.D."/>
            <person name="Simoes-Barbosa A."/>
            <person name="Brown M.T."/>
            <person name="Hayes R.D."/>
            <person name="Mukherjee M."/>
            <person name="Okumura C.Y."/>
            <person name="Schneider R."/>
            <person name="Smith A.J."/>
            <person name="Vanacova S."/>
            <person name="Villalvazo M."/>
            <person name="Haas B.J."/>
            <person name="Pertea M."/>
            <person name="Feldblyum T.V."/>
            <person name="Utterback T.R."/>
            <person name="Shu C.L."/>
            <person name="Osoegawa K."/>
            <person name="de Jong P.J."/>
            <person name="Hrdy I."/>
            <person name="Horvathova L."/>
            <person name="Zubacova Z."/>
            <person name="Dolezal P."/>
            <person name="Malik S.B."/>
            <person name="Logsdon J.M. Jr."/>
            <person name="Henze K."/>
            <person name="Gupta A."/>
            <person name="Wang C.C."/>
            <person name="Dunne R.L."/>
            <person name="Upcroft J.A."/>
            <person name="Upcroft P."/>
            <person name="White O."/>
            <person name="Salzberg S.L."/>
            <person name="Tang P."/>
            <person name="Chiu C.-H."/>
            <person name="Lee Y.-S."/>
            <person name="Embley T.M."/>
            <person name="Coombs G.H."/>
            <person name="Mottram J.C."/>
            <person name="Tachezy J."/>
            <person name="Fraser-Liggett C.M."/>
            <person name="Johnson P.J."/>
        </authorList>
    </citation>
    <scope>NUCLEOTIDE SEQUENCE [LARGE SCALE GENOMIC DNA]</scope>
    <source>
        <strain evidence="1">G3</strain>
    </source>
</reference>
<sequence>MNSSYFSPTHFSNFISIHVPRLKHIFVHQFLKSLKEIKPKIPVLIVLNHSKPSIRNYINGELFVKFRFFQNLDSIDLCLRQLLCEFEFTSKKEDILNSFENNEFTLVTTLGNELIAKNLFISASDLIRPVKIFMTTQSILEELTDNTFLLYSRDYSKFTHFNGSSDVYYKNVNSDTKFYTVNSVLKADNSHMFILKNDLYIEEKINISEIISRVENIHFLSENIIETLLEIFNIDVEDDSLCIFKVKNENGKIEYFIKNVYDYRELLEDRGFWRQVHMSETHSGLVQGKILNVNSYNFKRFINQTYSIPVILYYDHTTPTSVLNSFIEAAKIMEDYPDIKIKCGLFNTELNENKMNMPYPKDIPTLIATTPFQIFSKFSGEFTPQEIVYFMQAAAIVYNSMEIEAIPEDYSFDVPKSYISDFLKGIFVKCDPFGAGSYYDYRYFMEDGDFMSDNSIYRDESTFQLYDGIDSSEENSMSRHHHGHPFLRANYANIYDVIGSLKHSDVMMHDKNHKEQLQALIEKYGNF</sequence>
<dbReference type="AlphaFoldDB" id="A2F2H6"/>
<dbReference type="SMR" id="A2F2H6"/>
<dbReference type="VEuPathDB" id="TrichDB:TVAGG3_0980430"/>
<dbReference type="KEGG" id="tva:4758699"/>
<reference evidence="1" key="1">
    <citation type="submission" date="2006-10" db="EMBL/GenBank/DDBJ databases">
        <authorList>
            <person name="Amadeo P."/>
            <person name="Zhao Q."/>
            <person name="Wortman J."/>
            <person name="Fraser-Liggett C."/>
            <person name="Carlton J."/>
        </authorList>
    </citation>
    <scope>NUCLEOTIDE SEQUENCE</scope>
    <source>
        <strain evidence="1">G3</strain>
    </source>
</reference>